<dbReference type="Proteomes" id="UP001164539">
    <property type="component" value="Chromosome 12"/>
</dbReference>
<keyword evidence="2" id="KW-1185">Reference proteome</keyword>
<name>A0ACC1X328_MELAZ</name>
<dbReference type="EMBL" id="CM051405">
    <property type="protein sequence ID" value="KAJ4705483.1"/>
    <property type="molecule type" value="Genomic_DNA"/>
</dbReference>
<organism evidence="1 2">
    <name type="scientific">Melia azedarach</name>
    <name type="common">Chinaberry tree</name>
    <dbReference type="NCBI Taxonomy" id="155640"/>
    <lineage>
        <taxon>Eukaryota</taxon>
        <taxon>Viridiplantae</taxon>
        <taxon>Streptophyta</taxon>
        <taxon>Embryophyta</taxon>
        <taxon>Tracheophyta</taxon>
        <taxon>Spermatophyta</taxon>
        <taxon>Magnoliopsida</taxon>
        <taxon>eudicotyledons</taxon>
        <taxon>Gunneridae</taxon>
        <taxon>Pentapetalae</taxon>
        <taxon>rosids</taxon>
        <taxon>malvids</taxon>
        <taxon>Sapindales</taxon>
        <taxon>Meliaceae</taxon>
        <taxon>Melia</taxon>
    </lineage>
</organism>
<evidence type="ECO:0000313" key="2">
    <source>
        <dbReference type="Proteomes" id="UP001164539"/>
    </source>
</evidence>
<proteinExistence type="predicted"/>
<protein>
    <submittedName>
        <fullName evidence="1">Retrovirus-related Pol polyprotein from transposon TNT 1-94</fullName>
    </submittedName>
</protein>
<reference evidence="1 2" key="1">
    <citation type="journal article" date="2023" name="Science">
        <title>Complex scaffold remodeling in plant triterpene biosynthesis.</title>
        <authorList>
            <person name="De La Pena R."/>
            <person name="Hodgson H."/>
            <person name="Liu J.C."/>
            <person name="Stephenson M.J."/>
            <person name="Martin A.C."/>
            <person name="Owen C."/>
            <person name="Harkess A."/>
            <person name="Leebens-Mack J."/>
            <person name="Jimenez L.E."/>
            <person name="Osbourn A."/>
            <person name="Sattely E.S."/>
        </authorList>
    </citation>
    <scope>NUCLEOTIDE SEQUENCE [LARGE SCALE GENOMIC DNA]</scope>
    <source>
        <strain evidence="2">cv. JPN11</strain>
        <tissue evidence="1">Leaf</tissue>
    </source>
</reference>
<gene>
    <name evidence="1" type="ORF">OWV82_022251</name>
</gene>
<accession>A0ACC1X328</accession>
<comment type="caution">
    <text evidence="1">The sequence shown here is derived from an EMBL/GenBank/DDBJ whole genome shotgun (WGS) entry which is preliminary data.</text>
</comment>
<sequence>MATSSNSNATTLNPSSTTQPNTSFVFAAPIKLAHSNYLLWKTQVLPSIRANGLEDFIDENQQIPRSMLVSIDQEQNVVTNINPEYLLWQKQDQMLMSWLLSSMSEGVLGIVLECKTSLDLWSALQKYFMAQTTARTMQLRSEIHNTKKESMPMNEYYLKMKSLVEDLRCAGNHVTDGELILFLMEGLGSEYDPVVVNITSRPEKIPLQEVYSMLISHERRVEKNQSSASINFGTNVTANYVQHRYNNFNNKNWSRRTNQNQHAGNLENNWKEKHMGEDGNKPICQICFKPGHEAYRCWNRFNKKFVPRTSSRNNLKQAYVANPETTIDPAWYLDSGASNHVTNNLANLSIGSEFKGEEQLVVGNGCLLNITHIGYASLPTAHTQDIKHLHLKDILHVPAITKNLISVSKLISDNNINIIFDKHLCLIKDKLQGKTLLQGVAKDGLYQLVCCPSSLTTSSLSFFSTQKDRSPLKNPKSMFSFCSYNSEYTGKLDVDEDWNVWHRRLGHPHFLSLEKSLSNCTHYNINRKSVLSFCKACQFGKLHKLTFKSTETRSSIPLEIIHSDLWGPAPILSNQGYRYYIAFIDDKTNFTWIYPMKTKGEALNIFKQFKTQVETMLDKKIKAFQCDMGGEFKTFEPYLKQTGITLRYSCPYTHHQNGKAERKHRHIVETGLTLLAQASMPLKFWWEAFNTATFLINRISTPVLRNISPFEALFHTKPDFSMIKTFGCECYPFLRPYNKHKLNFHTSKCVLLGLSVFHKGYLCLHHSGRIYIARHVVFNENSFPFENDPNFRKNQCLVNPESPNQPSQFHVVKPKSVNSTVNVDTAVDITNLGTQEAEVENLQNLDEETQSTRSLHHQYQPNTTSSNFESPETPTPQQTQSLLPTHPMITRAKAGIFKPKIYSSIVRKHPETEVPKDVQTALSSPEWSQAMTDEFTALKENQTWTLVPYTSDMRLVGNKWVYKVKMNPDGTISRFKARLVAKGYLQTAGVDYNETFSPVVKASTIRIVVSLAVINNWALRQVDVNNAFLNGELTETVYMTQPEGFIDLTKPNHVCKLKKALYGLKQAPRAWFEKLKNALKQWGFENSKCDTSLFFKRIGRDLVIILVYVDDIVVTGSNNGEIERIICQMNKIFALKDLGQLHYFLGIEVNRTKSKLVLSQSRYISELLNRVNMSGCKGTNTPLALGERLSKTEGFGFQDETLYRSVIGALQYATLTRPELAYAVNKLSQFMAKPLVPHWTACKRVLRYLKDTKDYGLEFTTSNNNDLVGFCDADWGCDVDDRKSISGYCIFLGGNLVSWSSKKQHVVARSSAESEYRAIALTCAEITWISSLLSELNMAIPSAPVIWSDSISAAAIASNPVLHGRTKHIEIDLHFIRDKVSAGEIEIQYISSQEQTADILTKPLSFGKFSHFRNKLKVTEKTLSLREDVEEVEPQSCDSITQPTQQHGCQQIKEGKRHACWYNKEHTLQGPCSQRTEKQSCSDGDHNMLVLN</sequence>
<evidence type="ECO:0000313" key="1">
    <source>
        <dbReference type="EMBL" id="KAJ4705483.1"/>
    </source>
</evidence>